<keyword evidence="1" id="KW-1133">Transmembrane helix</keyword>
<feature type="transmembrane region" description="Helical" evidence="1">
    <location>
        <begin position="7"/>
        <end position="28"/>
    </location>
</feature>
<dbReference type="InterPro" id="IPR013879">
    <property type="entry name" value="DUF1761"/>
</dbReference>
<name>A0A2A4XHV6_9GAMM</name>
<feature type="transmembrane region" description="Helical" evidence="1">
    <location>
        <begin position="54"/>
        <end position="72"/>
    </location>
</feature>
<organism evidence="2 3">
    <name type="scientific">SAR86 cluster bacterium</name>
    <dbReference type="NCBI Taxonomy" id="2030880"/>
    <lineage>
        <taxon>Bacteria</taxon>
        <taxon>Pseudomonadati</taxon>
        <taxon>Pseudomonadota</taxon>
        <taxon>Gammaproteobacteria</taxon>
        <taxon>SAR86 cluster</taxon>
    </lineage>
</organism>
<feature type="transmembrane region" description="Helical" evidence="1">
    <location>
        <begin position="79"/>
        <end position="99"/>
    </location>
</feature>
<evidence type="ECO:0000256" key="1">
    <source>
        <dbReference type="SAM" id="Phobius"/>
    </source>
</evidence>
<reference evidence="3" key="1">
    <citation type="submission" date="2017-08" db="EMBL/GenBank/DDBJ databases">
        <title>A dynamic microbial community with high functional redundancy inhabits the cold, oxic subseafloor aquifer.</title>
        <authorList>
            <person name="Tully B.J."/>
            <person name="Wheat C.G."/>
            <person name="Glazer B.T."/>
            <person name="Huber J.A."/>
        </authorList>
    </citation>
    <scope>NUCLEOTIDE SEQUENCE [LARGE SCALE GENOMIC DNA]</scope>
</reference>
<feature type="transmembrane region" description="Helical" evidence="1">
    <location>
        <begin position="105"/>
        <end position="127"/>
    </location>
</feature>
<dbReference type="EMBL" id="NVUL01000002">
    <property type="protein sequence ID" value="PCI82150.1"/>
    <property type="molecule type" value="Genomic_DNA"/>
</dbReference>
<sequence length="128" mass="13269">MGELTAGVNWMAVGISAILSFGLGALWFSPMMFGEKWAAGVGIEIGGESTQPKAALILQFLGTCLLAWLIGIAAASDALMLASLITLTISVLMIASGLFGGNSRYAAIAEGVFPIAMFLIMMLCHAVL</sequence>
<protein>
    <submittedName>
        <fullName evidence="2">Twitching motility protein PilT</fullName>
    </submittedName>
</protein>
<dbReference type="Pfam" id="PF08570">
    <property type="entry name" value="DUF1761"/>
    <property type="match status" value="1"/>
</dbReference>
<dbReference type="AlphaFoldDB" id="A0A2A4XHV6"/>
<keyword evidence="1" id="KW-0812">Transmembrane</keyword>
<proteinExistence type="predicted"/>
<comment type="caution">
    <text evidence="2">The sequence shown here is derived from an EMBL/GenBank/DDBJ whole genome shotgun (WGS) entry which is preliminary data.</text>
</comment>
<gene>
    <name evidence="2" type="ORF">COB20_00650</name>
</gene>
<evidence type="ECO:0000313" key="3">
    <source>
        <dbReference type="Proteomes" id="UP000218767"/>
    </source>
</evidence>
<evidence type="ECO:0000313" key="2">
    <source>
        <dbReference type="EMBL" id="PCI82150.1"/>
    </source>
</evidence>
<dbReference type="Proteomes" id="UP000218767">
    <property type="component" value="Unassembled WGS sequence"/>
</dbReference>
<keyword evidence="1" id="KW-0472">Membrane</keyword>
<accession>A0A2A4XHV6</accession>